<feature type="signal peptide" evidence="1">
    <location>
        <begin position="1"/>
        <end position="29"/>
    </location>
</feature>
<dbReference type="AlphaFoldDB" id="A0A6B0U454"/>
<evidence type="ECO:0000313" key="2">
    <source>
        <dbReference type="EMBL" id="MXU83355.1"/>
    </source>
</evidence>
<evidence type="ECO:0000256" key="1">
    <source>
        <dbReference type="SAM" id="SignalP"/>
    </source>
</evidence>
<organism evidence="2">
    <name type="scientific">Ixodes ricinus</name>
    <name type="common">Common tick</name>
    <name type="synonym">Acarus ricinus</name>
    <dbReference type="NCBI Taxonomy" id="34613"/>
    <lineage>
        <taxon>Eukaryota</taxon>
        <taxon>Metazoa</taxon>
        <taxon>Ecdysozoa</taxon>
        <taxon>Arthropoda</taxon>
        <taxon>Chelicerata</taxon>
        <taxon>Arachnida</taxon>
        <taxon>Acari</taxon>
        <taxon>Parasitiformes</taxon>
        <taxon>Ixodida</taxon>
        <taxon>Ixodoidea</taxon>
        <taxon>Ixodidae</taxon>
        <taxon>Ixodinae</taxon>
        <taxon>Ixodes</taxon>
    </lineage>
</organism>
<sequence>MANFGVNIIMVSCSCFLVCFCWSLQSVEEQSDTLCTFLYRLFISHNSCVRKFHNMCALYIFVTLKYEFLSLLSGK</sequence>
<protein>
    <submittedName>
        <fullName evidence="2">Putative secreted protein</fullName>
    </submittedName>
</protein>
<keyword evidence="1" id="KW-0732">Signal</keyword>
<dbReference type="EMBL" id="GIFC01001272">
    <property type="protein sequence ID" value="MXU83355.1"/>
    <property type="molecule type" value="Transcribed_RNA"/>
</dbReference>
<feature type="chain" id="PRO_5025430360" evidence="1">
    <location>
        <begin position="30"/>
        <end position="75"/>
    </location>
</feature>
<name>A0A6B0U454_IXORI</name>
<proteinExistence type="predicted"/>
<reference evidence="2" key="1">
    <citation type="submission" date="2019-12" db="EMBL/GenBank/DDBJ databases">
        <title>An insight into the sialome of adult female Ixodes ricinus ticks feeding for 6 days.</title>
        <authorList>
            <person name="Perner J."/>
            <person name="Ribeiro J.M.C."/>
        </authorList>
    </citation>
    <scope>NUCLEOTIDE SEQUENCE</scope>
    <source>
        <strain evidence="2">Semi-engorged</strain>
        <tissue evidence="2">Salivary glands</tissue>
    </source>
</reference>
<accession>A0A6B0U454</accession>